<dbReference type="STRING" id="77586.A0A0D9X5A3"/>
<dbReference type="InterPro" id="IPR023213">
    <property type="entry name" value="CAT-like_dom_sf"/>
</dbReference>
<dbReference type="GO" id="GO:0006633">
    <property type="term" value="P:fatty acid biosynthetic process"/>
    <property type="evidence" value="ECO:0007669"/>
    <property type="project" value="UniProtKB-KW"/>
</dbReference>
<accession>A0A0D9X5A3</accession>
<keyword evidence="11" id="KW-0809">Transit peptide</keyword>
<comment type="cofactor">
    <cofactor evidence="1">
        <name>Fe(2+)</name>
        <dbReference type="ChEBI" id="CHEBI:29033"/>
    </cofactor>
</comment>
<keyword evidence="10" id="KW-0276">Fatty acid metabolism</keyword>
<keyword evidence="6" id="KW-0444">Lipid biosynthesis</keyword>
<evidence type="ECO:0000256" key="8">
    <source>
        <dbReference type="ARBA" id="ARBA00022640"/>
    </source>
</evidence>
<evidence type="ECO:0000256" key="2">
    <source>
        <dbReference type="ARBA" id="ARBA00004229"/>
    </source>
</evidence>
<dbReference type="FunFam" id="1.10.620.20:FF:000002">
    <property type="entry name" value="Stearoyl-[acyl-carrier-protein] 9-desaturase, chloroplastic"/>
    <property type="match status" value="2"/>
</dbReference>
<evidence type="ECO:0000256" key="1">
    <source>
        <dbReference type="ARBA" id="ARBA00001954"/>
    </source>
</evidence>
<evidence type="ECO:0000256" key="11">
    <source>
        <dbReference type="ARBA" id="ARBA00022946"/>
    </source>
</evidence>
<evidence type="ECO:0000313" key="17">
    <source>
        <dbReference type="Proteomes" id="UP000032180"/>
    </source>
</evidence>
<evidence type="ECO:0000313" key="16">
    <source>
        <dbReference type="EnsemblPlants" id="LPERR08G05350.1"/>
    </source>
</evidence>
<keyword evidence="9" id="KW-0479">Metal-binding</keyword>
<protein>
    <recommendedName>
        <fullName evidence="18">Acyl-[acyl-carrier-protein] desaturase</fullName>
    </recommendedName>
</protein>
<dbReference type="InterPro" id="IPR009078">
    <property type="entry name" value="Ferritin-like_SF"/>
</dbReference>
<reference evidence="17" key="2">
    <citation type="submission" date="2013-12" db="EMBL/GenBank/DDBJ databases">
        <authorList>
            <person name="Yu Y."/>
            <person name="Lee S."/>
            <person name="de Baynast K."/>
            <person name="Wissotski M."/>
            <person name="Liu L."/>
            <person name="Talag J."/>
            <person name="Goicoechea J."/>
            <person name="Angelova A."/>
            <person name="Jetty R."/>
            <person name="Kudrna D."/>
            <person name="Golser W."/>
            <person name="Rivera L."/>
            <person name="Zhang J."/>
            <person name="Wing R."/>
        </authorList>
    </citation>
    <scope>NUCLEOTIDE SEQUENCE</scope>
</reference>
<reference evidence="16" key="3">
    <citation type="submission" date="2015-04" db="UniProtKB">
        <authorList>
            <consortium name="EnsemblPlants"/>
        </authorList>
    </citation>
    <scope>IDENTIFICATION</scope>
</reference>
<dbReference type="eggNOG" id="ENOG502QRJK">
    <property type="taxonomic scope" value="Eukaryota"/>
</dbReference>
<comment type="subcellular location">
    <subcellularLocation>
        <location evidence="2">Plastid</location>
        <location evidence="2">Chloroplast</location>
    </subcellularLocation>
</comment>
<evidence type="ECO:0000256" key="12">
    <source>
        <dbReference type="ARBA" id="ARBA00023002"/>
    </source>
</evidence>
<dbReference type="CDD" id="cd01050">
    <property type="entry name" value="Acyl_ACP_Desat"/>
    <property type="match status" value="2"/>
</dbReference>
<keyword evidence="13" id="KW-0408">Iron</keyword>
<dbReference type="GO" id="GO:0046872">
    <property type="term" value="F:metal ion binding"/>
    <property type="evidence" value="ECO:0007669"/>
    <property type="project" value="UniProtKB-KW"/>
</dbReference>
<evidence type="ECO:0000256" key="3">
    <source>
        <dbReference type="ARBA" id="ARBA00004872"/>
    </source>
</evidence>
<proteinExistence type="inferred from homology"/>
<evidence type="ECO:0000256" key="15">
    <source>
        <dbReference type="ARBA" id="ARBA00023160"/>
    </source>
</evidence>
<evidence type="ECO:0000256" key="7">
    <source>
        <dbReference type="ARBA" id="ARBA00022528"/>
    </source>
</evidence>
<dbReference type="Gene3D" id="1.10.620.20">
    <property type="entry name" value="Ribonucleotide Reductase, subunit A"/>
    <property type="match status" value="2"/>
</dbReference>
<dbReference type="InterPro" id="IPR012348">
    <property type="entry name" value="RNR-like"/>
</dbReference>
<dbReference type="SUPFAM" id="SSF47240">
    <property type="entry name" value="Ferritin-like"/>
    <property type="match status" value="2"/>
</dbReference>
<comment type="subunit">
    <text evidence="5">Homodimer.</text>
</comment>
<evidence type="ECO:0000256" key="10">
    <source>
        <dbReference type="ARBA" id="ARBA00022832"/>
    </source>
</evidence>
<evidence type="ECO:0000256" key="5">
    <source>
        <dbReference type="ARBA" id="ARBA00011738"/>
    </source>
</evidence>
<evidence type="ECO:0000256" key="4">
    <source>
        <dbReference type="ARBA" id="ARBA00008749"/>
    </source>
</evidence>
<keyword evidence="12" id="KW-0560">Oxidoreductase</keyword>
<keyword evidence="14" id="KW-0443">Lipid metabolism</keyword>
<evidence type="ECO:0000256" key="6">
    <source>
        <dbReference type="ARBA" id="ARBA00022516"/>
    </source>
</evidence>
<dbReference type="Pfam" id="PF02458">
    <property type="entry name" value="Transferase"/>
    <property type="match status" value="1"/>
</dbReference>
<dbReference type="InterPro" id="IPR005067">
    <property type="entry name" value="Fatty_acid_desaturase-2"/>
</dbReference>
<evidence type="ECO:0000256" key="14">
    <source>
        <dbReference type="ARBA" id="ARBA00023098"/>
    </source>
</evidence>
<dbReference type="PANTHER" id="PTHR31155">
    <property type="entry name" value="ACYL- ACYL-CARRIER-PROTEIN DESATURASE-RELATED"/>
    <property type="match status" value="1"/>
</dbReference>
<keyword evidence="15" id="KW-0275">Fatty acid biosynthesis</keyword>
<dbReference type="HOGENOM" id="CLU_262423_0_0_1"/>
<dbReference type="Proteomes" id="UP000032180">
    <property type="component" value="Chromosome 8"/>
</dbReference>
<dbReference type="UniPathway" id="UPA00199"/>
<organism evidence="16 17">
    <name type="scientific">Leersia perrieri</name>
    <dbReference type="NCBI Taxonomy" id="77586"/>
    <lineage>
        <taxon>Eukaryota</taxon>
        <taxon>Viridiplantae</taxon>
        <taxon>Streptophyta</taxon>
        <taxon>Embryophyta</taxon>
        <taxon>Tracheophyta</taxon>
        <taxon>Spermatophyta</taxon>
        <taxon>Magnoliopsida</taxon>
        <taxon>Liliopsida</taxon>
        <taxon>Poales</taxon>
        <taxon>Poaceae</taxon>
        <taxon>BOP clade</taxon>
        <taxon>Oryzoideae</taxon>
        <taxon>Oryzeae</taxon>
        <taxon>Oryzinae</taxon>
        <taxon>Leersia</taxon>
    </lineage>
</organism>
<dbReference type="Pfam" id="PF03405">
    <property type="entry name" value="FA_desaturase_2"/>
    <property type="match status" value="2"/>
</dbReference>
<evidence type="ECO:0000256" key="9">
    <source>
        <dbReference type="ARBA" id="ARBA00022723"/>
    </source>
</evidence>
<keyword evidence="7" id="KW-0150">Chloroplast</keyword>
<evidence type="ECO:0000256" key="13">
    <source>
        <dbReference type="ARBA" id="ARBA00023004"/>
    </source>
</evidence>
<dbReference type="EnsemblPlants" id="LPERR08G05350.1">
    <property type="protein sequence ID" value="LPERR08G05350.1"/>
    <property type="gene ID" value="LPERR08G05350"/>
</dbReference>
<comment type="pathway">
    <text evidence="3">Lipid metabolism; fatty acid metabolism.</text>
</comment>
<dbReference type="GO" id="GO:0009570">
    <property type="term" value="C:chloroplast stroma"/>
    <property type="evidence" value="ECO:0007669"/>
    <property type="project" value="TreeGrafter"/>
</dbReference>
<dbReference type="Gramene" id="LPERR08G05350.1">
    <property type="protein sequence ID" value="LPERR08G05350.1"/>
    <property type="gene ID" value="LPERR08G05350"/>
</dbReference>
<dbReference type="Gene3D" id="3.30.559.10">
    <property type="entry name" value="Chloramphenicol acetyltransferase-like domain"/>
    <property type="match status" value="2"/>
</dbReference>
<keyword evidence="17" id="KW-1185">Reference proteome</keyword>
<dbReference type="PANTHER" id="PTHR31155:SF40">
    <property type="entry name" value="ACYL-[ACYL-CARRIER-PROTEIN] DESATURASE 7, CHLOROPLASTIC"/>
    <property type="match status" value="1"/>
</dbReference>
<comment type="similarity">
    <text evidence="4">Belongs to the fatty acid desaturase type 2 family.</text>
</comment>
<evidence type="ECO:0008006" key="18">
    <source>
        <dbReference type="Google" id="ProtNLM"/>
    </source>
</evidence>
<keyword evidence="8" id="KW-0934">Plastid</keyword>
<dbReference type="GO" id="GO:0050734">
    <property type="term" value="F:hydroxycinnamoyltransferase activity"/>
    <property type="evidence" value="ECO:0007669"/>
    <property type="project" value="UniProtKB-ARBA"/>
</dbReference>
<name>A0A0D9X5A3_9ORYZ</name>
<reference evidence="16 17" key="1">
    <citation type="submission" date="2012-08" db="EMBL/GenBank/DDBJ databases">
        <title>Oryza genome evolution.</title>
        <authorList>
            <person name="Wing R.A."/>
        </authorList>
    </citation>
    <scope>NUCLEOTIDE SEQUENCE</scope>
</reference>
<dbReference type="GO" id="GO:0045300">
    <property type="term" value="F:stearoyl-[ACP] desaturase activity"/>
    <property type="evidence" value="ECO:0007669"/>
    <property type="project" value="InterPro"/>
</dbReference>
<sequence length="1289" mass="141813">MAVATTYTSAISFGFSNGNFHFRPPPTPTIRFCRRISAAAMTAVGGGVDAEEAEELRRCLSPARLEVLDQMEPWVESHVLPLLKSPEDAWQPSDMVPDPAALGAEGFHAACVELRERAAAVPDEHLVCLVGNMVTEEALPTYQSVVNRFESARDVTGSDGTAWARWVRGWSAEENRHGDVLNRYMYLSGRLDMRQVERTVHRLIRSGMAMHAPVSPYHGFIYVAFQERATSIAHGNTARHVGVDPALARICGAIAADEKRHEVAYTRVVERLLQADPDATVRALAYMMRRRIIMPASLMDDGCDVDLFTHYAAVAQQAGVYTASDYRGILEHLIQRWRVAELDYGLSGEGRGARDYVCALPQKIRRMEEKAHDRAAQMRKKPTPVPSHTPDSYMELAAKMEGNATAGVQIVSRRMIRPDFTGLPQPPERETTIHLTPWDLPLLTVEYIQKGVLLPKPPTGEGDEHFVEHLASSFARALGRFYPFAGRLAMDEHGAYISVSLRCSNAGAEFVHATAPDVAAASPHVIPRVVWSLFQLNGLVNADAAFSSLPILAAQVTELADGVFVGVSLNHVAGDGTNFWEFMNTWSAFNRNSPSPSPPPLIINRFFPNTCPVPIPLPFSNLEQAIHQQREISNTSPPTLLQECFFHFSAASVRNLKSKANAEMHRDVATKNSPMISSLQAVLAHAWRAVSRARGLAARHDETSYTMAIGCRGRVLRGVDYYLGNAVVPGVARANAGEIEARGIGWTAWRLNRLVASFDDGDGMIEAAAAWARRPEFFSLARRMRGGTAVNTGSSPRFDVFGNDFGWGSPVAVRSGGANKFDGKVTVYEGNDGAGAGSMSLEVCLVPATMEKLLADDEMAAAATMPMPLANRRFACKPITTSSPSTTRTTLFGKQVTTSSIRWSCSTSAIRSSTAMGADVIKKQQQEEEKDELHGYLSPAKLDILKQMEPWVESHILPLLKPVESAWQPSDLIPDPSTLCPDAFHEACLDIRARAAGVPDPLLACLVANMVTEEALPTYQSSLNRVKAVGDTTGDDGSAWARWVRGWSAEENRHGDVLNRYMYLSGRFNMREVERTVHRMIRSGFAVHPCNSPYHAFVYTAFQERATAVSHGNTARLVGARGRGDATLARICGTVAADEKRHEAAYTRIVSRLFDADPDAAVRAAAHMLRRGIAMPTSPISDGRRVPGDMYACVVSLAEQAGTYTASDYCDVVEHLVREWRVAELEHGISGEGRRARDYVCELPQKIRRLKEKAHDRAAQMRKKPISIPINWIFDRHDINIMSKSATPY</sequence>